<dbReference type="SUPFAM" id="SSF46548">
    <property type="entry name" value="alpha-helical ferredoxin"/>
    <property type="match status" value="1"/>
</dbReference>
<evidence type="ECO:0000313" key="9">
    <source>
        <dbReference type="Proteomes" id="UP000619260"/>
    </source>
</evidence>
<dbReference type="RefSeq" id="WP_203898790.1">
    <property type="nucleotide sequence ID" value="NZ_BOPF01000006.1"/>
</dbReference>
<name>A0A8J3YJE2_9ACTN</name>
<keyword evidence="6" id="KW-0249">Electron transport</keyword>
<dbReference type="GO" id="GO:0051539">
    <property type="term" value="F:4 iron, 4 sulfur cluster binding"/>
    <property type="evidence" value="ECO:0007669"/>
    <property type="project" value="UniProtKB-UniRule"/>
</dbReference>
<protein>
    <recommendedName>
        <fullName evidence="6">Glycolate oxidase iron-sulfur subunit</fullName>
        <ecNumber evidence="6">1.1.99.14</ecNumber>
    </recommendedName>
</protein>
<keyword evidence="4 6" id="KW-0408">Iron</keyword>
<keyword evidence="3" id="KW-0677">Repeat</keyword>
<evidence type="ECO:0000256" key="1">
    <source>
        <dbReference type="ARBA" id="ARBA00022485"/>
    </source>
</evidence>
<keyword evidence="9" id="KW-1185">Reference proteome</keyword>
<dbReference type="PANTHER" id="PTHR32479">
    <property type="entry name" value="GLYCOLATE OXIDASE IRON-SULFUR SUBUNIT"/>
    <property type="match status" value="1"/>
</dbReference>
<evidence type="ECO:0000256" key="3">
    <source>
        <dbReference type="ARBA" id="ARBA00022737"/>
    </source>
</evidence>
<dbReference type="Pfam" id="PF13183">
    <property type="entry name" value="Fer4_8"/>
    <property type="match status" value="1"/>
</dbReference>
<comment type="caution">
    <text evidence="8">The sequence shown here is derived from an EMBL/GenBank/DDBJ whole genome shotgun (WGS) entry which is preliminary data.</text>
</comment>
<comment type="cofactor">
    <cofactor evidence="6">
        <name>[4Fe-4S] cluster</name>
        <dbReference type="ChEBI" id="CHEBI:49883"/>
    </cofactor>
    <text evidence="6">Binds 2 [4Fe-4S] clusters.</text>
</comment>
<accession>A0A8J3YJE2</accession>
<evidence type="ECO:0000256" key="4">
    <source>
        <dbReference type="ARBA" id="ARBA00023004"/>
    </source>
</evidence>
<keyword evidence="6" id="KW-0813">Transport</keyword>
<comment type="catalytic activity">
    <reaction evidence="6">
        <text>(R)-lactate + A = pyruvate + AH2</text>
        <dbReference type="Rhea" id="RHEA:15089"/>
        <dbReference type="ChEBI" id="CHEBI:13193"/>
        <dbReference type="ChEBI" id="CHEBI:15361"/>
        <dbReference type="ChEBI" id="CHEBI:16004"/>
        <dbReference type="ChEBI" id="CHEBI:17499"/>
    </reaction>
</comment>
<evidence type="ECO:0000256" key="2">
    <source>
        <dbReference type="ARBA" id="ARBA00022723"/>
    </source>
</evidence>
<dbReference type="Pfam" id="PF02754">
    <property type="entry name" value="CCG"/>
    <property type="match status" value="2"/>
</dbReference>
<keyword evidence="5 6" id="KW-0411">Iron-sulfur</keyword>
<dbReference type="GO" id="GO:0019154">
    <property type="term" value="F:glycolate dehydrogenase activity"/>
    <property type="evidence" value="ECO:0007669"/>
    <property type="project" value="UniProtKB-EC"/>
</dbReference>
<keyword evidence="2 6" id="KW-0479">Metal-binding</keyword>
<evidence type="ECO:0000256" key="5">
    <source>
        <dbReference type="ARBA" id="ARBA00023014"/>
    </source>
</evidence>
<dbReference type="PROSITE" id="PS51379">
    <property type="entry name" value="4FE4S_FER_2"/>
    <property type="match status" value="2"/>
</dbReference>
<comment type="function">
    <text evidence="6">Component of a complex that catalyzes the oxidation of glycolate to glyoxylate.</text>
</comment>
<dbReference type="InterPro" id="IPR017896">
    <property type="entry name" value="4Fe4S_Fe-S-bd"/>
</dbReference>
<evidence type="ECO:0000259" key="7">
    <source>
        <dbReference type="PROSITE" id="PS51379"/>
    </source>
</evidence>
<organism evidence="8 9">
    <name type="scientific">Virgisporangium aliadipatigenens</name>
    <dbReference type="NCBI Taxonomy" id="741659"/>
    <lineage>
        <taxon>Bacteria</taxon>
        <taxon>Bacillati</taxon>
        <taxon>Actinomycetota</taxon>
        <taxon>Actinomycetes</taxon>
        <taxon>Micromonosporales</taxon>
        <taxon>Micromonosporaceae</taxon>
        <taxon>Virgisporangium</taxon>
    </lineage>
</organism>
<evidence type="ECO:0000313" key="8">
    <source>
        <dbReference type="EMBL" id="GIJ45021.1"/>
    </source>
</evidence>
<feature type="domain" description="4Fe-4S ferredoxin-type" evidence="7">
    <location>
        <begin position="64"/>
        <end position="88"/>
    </location>
</feature>
<dbReference type="EMBL" id="BOPF01000006">
    <property type="protein sequence ID" value="GIJ45021.1"/>
    <property type="molecule type" value="Genomic_DNA"/>
</dbReference>
<dbReference type="InterPro" id="IPR012257">
    <property type="entry name" value="Glc_ox_4Fe-4S"/>
</dbReference>
<dbReference type="PANTHER" id="PTHR32479:SF17">
    <property type="entry name" value="GLYCOLATE OXIDASE IRON-SULFUR SUBUNIT"/>
    <property type="match status" value="1"/>
</dbReference>
<feature type="domain" description="4Fe-4S ferredoxin-type" evidence="7">
    <location>
        <begin position="16"/>
        <end position="45"/>
    </location>
</feature>
<dbReference type="PROSITE" id="PS00198">
    <property type="entry name" value="4FE4S_FER_1"/>
    <property type="match status" value="1"/>
</dbReference>
<dbReference type="InterPro" id="IPR017900">
    <property type="entry name" value="4Fe4S_Fe_S_CS"/>
</dbReference>
<reference evidence="8" key="1">
    <citation type="submission" date="2021-01" db="EMBL/GenBank/DDBJ databases">
        <title>Whole genome shotgun sequence of Virgisporangium aliadipatigenens NBRC 105644.</title>
        <authorList>
            <person name="Komaki H."/>
            <person name="Tamura T."/>
        </authorList>
    </citation>
    <scope>NUCLEOTIDE SEQUENCE</scope>
    <source>
        <strain evidence="8">NBRC 105644</strain>
    </source>
</reference>
<dbReference type="Gene3D" id="1.10.1060.10">
    <property type="entry name" value="Alpha-helical ferredoxin"/>
    <property type="match status" value="1"/>
</dbReference>
<comment type="catalytic activity">
    <reaction evidence="6">
        <text>glycolate + A = glyoxylate + AH2</text>
        <dbReference type="Rhea" id="RHEA:21264"/>
        <dbReference type="ChEBI" id="CHEBI:13193"/>
        <dbReference type="ChEBI" id="CHEBI:17499"/>
        <dbReference type="ChEBI" id="CHEBI:29805"/>
        <dbReference type="ChEBI" id="CHEBI:36655"/>
        <dbReference type="EC" id="1.1.99.14"/>
    </reaction>
</comment>
<dbReference type="EC" id="1.1.99.14" evidence="6"/>
<dbReference type="Proteomes" id="UP000619260">
    <property type="component" value="Unassembled WGS sequence"/>
</dbReference>
<sequence>MSGGQHGPAWDSHRPPDPELIKDCVHCGFCLTTCPSYNVFGTEMDSPRGRIVLMRVGHDEPAISPQMVEHFDNCLGCMACVTACPSGVQYDRLIEQVRPQLERNGPRTRREKWFRGAVFALFTHPGRLRAMVPGVAIGRLLARTPLRRTRLGPLLTLAPPVPLSAAVSRLPAVTKPAAGVSPRGKVAFLQGCLQRVFFGDVNAATVRVLAAEGWEVHAPRKPRCCGALPLHSGYEETAAASAKEVIAAYEGYDTIAVNVAGCGSAMKEYGHLFADDPQWRERAAAFSAKVRDIHEVLAAHPAQAPRHPLPMTVAYHDACHLAHAQKVRREPRELLGAVPELTLVEPREWELCCGSAGIWNLTKPAAAAELGKRKADNLLATGATAIAAANPGCALQITAHLPRPIPVYHPMTLLDASIRGAAVR</sequence>
<dbReference type="InterPro" id="IPR004017">
    <property type="entry name" value="Cys_rich_dom"/>
</dbReference>
<dbReference type="PIRSF" id="PIRSF000139">
    <property type="entry name" value="Glc_ox_4Fe-4S"/>
    <property type="match status" value="1"/>
</dbReference>
<dbReference type="InterPro" id="IPR009051">
    <property type="entry name" value="Helical_ferredxn"/>
</dbReference>
<dbReference type="AlphaFoldDB" id="A0A8J3YJE2"/>
<evidence type="ECO:0000256" key="6">
    <source>
        <dbReference type="PIRNR" id="PIRNR000139"/>
    </source>
</evidence>
<proteinExistence type="predicted"/>
<gene>
    <name evidence="8" type="primary">glcF</name>
    <name evidence="8" type="ORF">Val02_19070</name>
</gene>
<keyword evidence="1 6" id="KW-0004">4Fe-4S</keyword>
<dbReference type="GO" id="GO:0046872">
    <property type="term" value="F:metal ion binding"/>
    <property type="evidence" value="ECO:0007669"/>
    <property type="project" value="UniProtKB-UniRule"/>
</dbReference>